<dbReference type="SUPFAM" id="SSF46689">
    <property type="entry name" value="Homeodomain-like"/>
    <property type="match status" value="1"/>
</dbReference>
<dbReference type="Proteomes" id="UP001642409">
    <property type="component" value="Unassembled WGS sequence"/>
</dbReference>
<gene>
    <name evidence="3" type="ORF">HINF_LOCUS11663</name>
</gene>
<protein>
    <submittedName>
        <fullName evidence="3">Uncharacterized protein</fullName>
    </submittedName>
</protein>
<dbReference type="InterPro" id="IPR017930">
    <property type="entry name" value="Myb_dom"/>
</dbReference>
<feature type="domain" description="SANT" evidence="1">
    <location>
        <begin position="26"/>
        <end position="73"/>
    </location>
</feature>
<dbReference type="SMART" id="SM00717">
    <property type="entry name" value="SANT"/>
    <property type="match status" value="1"/>
</dbReference>
<dbReference type="InterPro" id="IPR001005">
    <property type="entry name" value="SANT/Myb"/>
</dbReference>
<evidence type="ECO:0000259" key="1">
    <source>
        <dbReference type="PROSITE" id="PS51293"/>
    </source>
</evidence>
<dbReference type="InterPro" id="IPR009057">
    <property type="entry name" value="Homeodomain-like_sf"/>
</dbReference>
<dbReference type="PROSITE" id="PS51294">
    <property type="entry name" value="HTH_MYB"/>
    <property type="match status" value="1"/>
</dbReference>
<accession>A0ABP1HBP0</accession>
<evidence type="ECO:0000313" key="4">
    <source>
        <dbReference type="Proteomes" id="UP001642409"/>
    </source>
</evidence>
<organism evidence="3 4">
    <name type="scientific">Hexamita inflata</name>
    <dbReference type="NCBI Taxonomy" id="28002"/>
    <lineage>
        <taxon>Eukaryota</taxon>
        <taxon>Metamonada</taxon>
        <taxon>Diplomonadida</taxon>
        <taxon>Hexamitidae</taxon>
        <taxon>Hexamitinae</taxon>
        <taxon>Hexamita</taxon>
    </lineage>
</organism>
<name>A0ABP1HBP0_9EUKA</name>
<dbReference type="InterPro" id="IPR017884">
    <property type="entry name" value="SANT_dom"/>
</dbReference>
<dbReference type="Gene3D" id="1.10.10.60">
    <property type="entry name" value="Homeodomain-like"/>
    <property type="match status" value="1"/>
</dbReference>
<dbReference type="EMBL" id="CAXDID020000026">
    <property type="protein sequence ID" value="CAL5990831.1"/>
    <property type="molecule type" value="Genomic_DNA"/>
</dbReference>
<dbReference type="PROSITE" id="PS51293">
    <property type="entry name" value="SANT"/>
    <property type="match status" value="1"/>
</dbReference>
<dbReference type="CDD" id="cd00167">
    <property type="entry name" value="SANT"/>
    <property type="match status" value="1"/>
</dbReference>
<evidence type="ECO:0000259" key="2">
    <source>
        <dbReference type="PROSITE" id="PS51294"/>
    </source>
</evidence>
<comment type="caution">
    <text evidence="3">The sequence shown here is derived from an EMBL/GenBank/DDBJ whole genome shotgun (WGS) entry which is preliminary data.</text>
</comment>
<feature type="domain" description="HTH myb-type" evidence="2">
    <location>
        <begin position="19"/>
        <end position="73"/>
    </location>
</feature>
<dbReference type="Pfam" id="PF00249">
    <property type="entry name" value="Myb_DNA-binding"/>
    <property type="match status" value="1"/>
</dbReference>
<evidence type="ECO:0000313" key="3">
    <source>
        <dbReference type="EMBL" id="CAL5990831.1"/>
    </source>
</evidence>
<sequence length="129" mass="14936">MNSRCITRSLNSSHAQANMPSRLIYRWTKDEHRLFERLLAQHGTDFKKIAGLIPNRSYSQVRSHYYNDQKSKLGLQDLSSHESPVQNDTIPMTPRIQANQSGVETQQNESLVKQLVNDSSFFSMFVMFE</sequence>
<proteinExistence type="predicted"/>
<reference evidence="3 4" key="1">
    <citation type="submission" date="2024-07" db="EMBL/GenBank/DDBJ databases">
        <authorList>
            <person name="Akdeniz Z."/>
        </authorList>
    </citation>
    <scope>NUCLEOTIDE SEQUENCE [LARGE SCALE GENOMIC DNA]</scope>
</reference>
<keyword evidence="4" id="KW-1185">Reference proteome</keyword>